<proteinExistence type="predicted"/>
<accession>A0A6N8L553</accession>
<dbReference type="Proteomes" id="UP000435036">
    <property type="component" value="Unassembled WGS sequence"/>
</dbReference>
<keyword evidence="3" id="KW-0732">Signal</keyword>
<evidence type="ECO:0000256" key="3">
    <source>
        <dbReference type="ARBA" id="ARBA00022729"/>
    </source>
</evidence>
<comment type="caution">
    <text evidence="8">The sequence shown here is derived from an EMBL/GenBank/DDBJ whole genome shotgun (WGS) entry which is preliminary data.</text>
</comment>
<keyword evidence="4" id="KW-0472">Membrane</keyword>
<dbReference type="InterPro" id="IPR010827">
    <property type="entry name" value="BamA/TamA_POTRA"/>
</dbReference>
<dbReference type="GO" id="GO:0019867">
    <property type="term" value="C:outer membrane"/>
    <property type="evidence" value="ECO:0007669"/>
    <property type="project" value="InterPro"/>
</dbReference>
<feature type="domain" description="Bacterial surface antigen (D15)" evidence="6">
    <location>
        <begin position="566"/>
        <end position="745"/>
    </location>
</feature>
<protein>
    <submittedName>
        <fullName evidence="8">BamA/TamA family outer membrane protein</fullName>
    </submittedName>
</protein>
<reference evidence="8 9" key="1">
    <citation type="submission" date="2019-12" db="EMBL/GenBank/DDBJ databases">
        <authorList>
            <person name="Dong K."/>
        </authorList>
    </citation>
    <scope>NUCLEOTIDE SEQUENCE [LARGE SCALE GENOMIC DNA]</scope>
    <source>
        <strain evidence="8 9">JCM 31225</strain>
    </source>
</reference>
<evidence type="ECO:0000313" key="9">
    <source>
        <dbReference type="Proteomes" id="UP000435036"/>
    </source>
</evidence>
<evidence type="ECO:0000256" key="1">
    <source>
        <dbReference type="ARBA" id="ARBA00004370"/>
    </source>
</evidence>
<evidence type="ECO:0000259" key="6">
    <source>
        <dbReference type="Pfam" id="PF01103"/>
    </source>
</evidence>
<dbReference type="InterPro" id="IPR000184">
    <property type="entry name" value="Bac_surfAg_D15"/>
</dbReference>
<feature type="domain" description="POTRA" evidence="7">
    <location>
        <begin position="79"/>
        <end position="137"/>
    </location>
</feature>
<keyword evidence="5" id="KW-0998">Cell outer membrane</keyword>
<dbReference type="Gene3D" id="2.40.160.50">
    <property type="entry name" value="membrane protein fhac: a member of the omp85/tpsb transporter family"/>
    <property type="match status" value="1"/>
</dbReference>
<dbReference type="Pfam" id="PF07244">
    <property type="entry name" value="POTRA"/>
    <property type="match status" value="1"/>
</dbReference>
<sequence length="782" mass="90738">MTKQRSILFFASITFLLLFFASCRSAKYLEDHQALVTDIDIHGLTPELKESTQLYVANEIRPNSPLYLTIYNLFNTRDGRYKTERIKNVGEAPHILDSAMVELSANQIQRYLQTKGYFNAKVQPSIEIRKKKAQIDFDAILGEPYVIGDISRQVADPKVTAIYNDKVVPKSSLRTGKQYDAADLYAERENLYNEMRENGYYDYLRQYMRVGLDTLGKAQLADLKLQVSNPDDSAKHQVYTIDDVYFRIEAAEPGLKRNETASYDSLFKMQYTDETLRFKLRPLARYAYLRSGQLYNSKNEELSYDRLYETNGFRSVKINYEKKDSAKLDVYYNLIPRAAMSNQIEGEYTFSSGMSGFNIGNTFSHRNVFGGSETIEVKLRYGVLFDTRLPGSLADKIFNNDLQFGVNVSFPRILTPFRVRSVGRYGIPRTTFSSSLQLFFQDQTYANRYFINSLNYMWYQSSNMLHSLTPVVIEYRDGRLNEDFRQKLLEEGYQLYVESNHRQYFGLGAQYAFTYNAPRLTRKETFNYFRGGIDMSGNILGLISNMVNFKENDNGEKLLFGVPFLQYVKGEVDYRWYKFLGGNKQFVLRFNSGLALPYGNNSRLMIFEKSFFAGGMNGIRAWQARTLGPGGYNREVVREELRVNLRNLDQLGEIKIETNAEYRFRLLNNFFGAKLNGATFVDAGNIWNLKENNINLDGEFKFNKFLSQIAIGTGFGLRVDMDYFIIRLDAGLKVKDPQFKGKEQWVIRRLFNAKEFKQIYYDAHKPDRYNFIQYNFGVGMPF</sequence>
<dbReference type="Pfam" id="PF01103">
    <property type="entry name" value="Omp85"/>
    <property type="match status" value="1"/>
</dbReference>
<dbReference type="PROSITE" id="PS51257">
    <property type="entry name" value="PROKAR_LIPOPROTEIN"/>
    <property type="match status" value="1"/>
</dbReference>
<dbReference type="PANTHER" id="PTHR12815">
    <property type="entry name" value="SORTING AND ASSEMBLY MACHINERY SAMM50 PROTEIN FAMILY MEMBER"/>
    <property type="match status" value="1"/>
</dbReference>
<keyword evidence="2" id="KW-0812">Transmembrane</keyword>
<gene>
    <name evidence="8" type="ORF">GQF63_12680</name>
</gene>
<evidence type="ECO:0000313" key="8">
    <source>
        <dbReference type="EMBL" id="MVZ62882.1"/>
    </source>
</evidence>
<evidence type="ECO:0000259" key="7">
    <source>
        <dbReference type="Pfam" id="PF07244"/>
    </source>
</evidence>
<evidence type="ECO:0000256" key="2">
    <source>
        <dbReference type="ARBA" id="ARBA00022692"/>
    </source>
</evidence>
<keyword evidence="9" id="KW-1185">Reference proteome</keyword>
<dbReference type="InterPro" id="IPR039910">
    <property type="entry name" value="D15-like"/>
</dbReference>
<dbReference type="OrthoDB" id="9814535at2"/>
<evidence type="ECO:0000256" key="5">
    <source>
        <dbReference type="ARBA" id="ARBA00023237"/>
    </source>
</evidence>
<dbReference type="PANTHER" id="PTHR12815:SF47">
    <property type="entry name" value="TRANSLOCATION AND ASSEMBLY MODULE SUBUNIT TAMA"/>
    <property type="match status" value="1"/>
</dbReference>
<evidence type="ECO:0000256" key="4">
    <source>
        <dbReference type="ARBA" id="ARBA00023136"/>
    </source>
</evidence>
<dbReference type="EMBL" id="WSQA01000009">
    <property type="protein sequence ID" value="MVZ62882.1"/>
    <property type="molecule type" value="Genomic_DNA"/>
</dbReference>
<dbReference type="AlphaFoldDB" id="A0A6N8L553"/>
<name>A0A6N8L553_9SPHI</name>
<organism evidence="8 9">
    <name type="scientific">Sphingobacterium humi</name>
    <dbReference type="NCBI Taxonomy" id="1796905"/>
    <lineage>
        <taxon>Bacteria</taxon>
        <taxon>Pseudomonadati</taxon>
        <taxon>Bacteroidota</taxon>
        <taxon>Sphingobacteriia</taxon>
        <taxon>Sphingobacteriales</taxon>
        <taxon>Sphingobacteriaceae</taxon>
        <taxon>Sphingobacterium</taxon>
    </lineage>
</organism>
<comment type="subcellular location">
    <subcellularLocation>
        <location evidence="1">Membrane</location>
    </subcellularLocation>
</comment>